<evidence type="ECO:0000256" key="2">
    <source>
        <dbReference type="ARBA" id="ARBA00023125"/>
    </source>
</evidence>
<dbReference type="InterPro" id="IPR009057">
    <property type="entry name" value="Homeodomain-like_sf"/>
</dbReference>
<dbReference type="PANTHER" id="PTHR45614:SF253">
    <property type="entry name" value="CHROMOSOME UNDETERMINED SCAFFOLD_38, WHOLE GENOME SHOTGUN SEQUENCE"/>
    <property type="match status" value="1"/>
</dbReference>
<dbReference type="SUPFAM" id="SSF46689">
    <property type="entry name" value="Homeodomain-like"/>
    <property type="match status" value="1"/>
</dbReference>
<keyword evidence="2" id="KW-0238">DNA-binding</keyword>
<comment type="caution">
    <text evidence="6">The sequence shown here is derived from an EMBL/GenBank/DDBJ whole genome shotgun (WGS) entry which is preliminary data.</text>
</comment>
<sequence length="362" mass="40386">MTSLLKMSSDPHPRSSRLAGPSSRKVKFTKAEDQKLFMLVQEYSDNDWKVIAEHLQPRTPRQCRERWTNYVNPKLSQDPWTQEEDMMLIEKHREYGNHWKIIERYFVNRSKNNIKHRLATIKGLALPSSLSNQTPNISASPNSQIPKPVNSIAESHSTPSLVLPQSPSTSQNSPPQPIVKVASSNPAPVSATSAAAAAVTTALKQHININPATFSNSVSMGSMLKVLNGHQQRTNKKAIINPLAIVSPIIKPSLSAPLNVVMNNSSNSNTSYSALSNSLSQNFNMNAPNSLNSSTSLDPLFGESYSSLIIPDIMESVDSDPIIQEGSYDQFQYFDRILDQHDMYISEMEKMDVWNVPDENYF</sequence>
<reference evidence="6" key="1">
    <citation type="submission" date="2016-10" db="EMBL/GenBank/DDBJ databases">
        <authorList>
            <person name="Benchimol M."/>
            <person name="Almeida L.G."/>
            <person name="Vasconcelos A.T."/>
            <person name="Perreira-Neves A."/>
            <person name="Rosa I.A."/>
            <person name="Tasca T."/>
            <person name="Bogo M.R."/>
            <person name="de Souza W."/>
        </authorList>
    </citation>
    <scope>NUCLEOTIDE SEQUENCE [LARGE SCALE GENOMIC DNA]</scope>
    <source>
        <strain evidence="6">K</strain>
    </source>
</reference>
<dbReference type="InterPro" id="IPR017930">
    <property type="entry name" value="Myb_dom"/>
</dbReference>
<evidence type="ECO:0000313" key="7">
    <source>
        <dbReference type="Proteomes" id="UP000179807"/>
    </source>
</evidence>
<protein>
    <recommendedName>
        <fullName evidence="8">Myb-like DNA-binding domain containing protein</fullName>
    </recommendedName>
</protein>
<evidence type="ECO:0008006" key="8">
    <source>
        <dbReference type="Google" id="ProtNLM"/>
    </source>
</evidence>
<feature type="region of interest" description="Disordered" evidence="3">
    <location>
        <begin position="132"/>
        <end position="184"/>
    </location>
</feature>
<dbReference type="Gene3D" id="1.10.10.60">
    <property type="entry name" value="Homeodomain-like"/>
    <property type="match status" value="2"/>
</dbReference>
<evidence type="ECO:0000256" key="1">
    <source>
        <dbReference type="ARBA" id="ARBA00022737"/>
    </source>
</evidence>
<proteinExistence type="predicted"/>
<dbReference type="GeneID" id="94841934"/>
<dbReference type="PROSITE" id="PS51294">
    <property type="entry name" value="HTH_MYB"/>
    <property type="match status" value="2"/>
</dbReference>
<feature type="compositionally biased region" description="Polar residues" evidence="3">
    <location>
        <begin position="132"/>
        <end position="145"/>
    </location>
</feature>
<evidence type="ECO:0000313" key="6">
    <source>
        <dbReference type="EMBL" id="OHT02573.1"/>
    </source>
</evidence>
<dbReference type="SMART" id="SM00717">
    <property type="entry name" value="SANT"/>
    <property type="match status" value="2"/>
</dbReference>
<dbReference type="GO" id="GO:0000978">
    <property type="term" value="F:RNA polymerase II cis-regulatory region sequence-specific DNA binding"/>
    <property type="evidence" value="ECO:0007669"/>
    <property type="project" value="TreeGrafter"/>
</dbReference>
<evidence type="ECO:0000256" key="3">
    <source>
        <dbReference type="SAM" id="MobiDB-lite"/>
    </source>
</evidence>
<dbReference type="Proteomes" id="UP000179807">
    <property type="component" value="Unassembled WGS sequence"/>
</dbReference>
<dbReference type="CDD" id="cd00167">
    <property type="entry name" value="SANT"/>
    <property type="match status" value="2"/>
</dbReference>
<dbReference type="RefSeq" id="XP_068355709.1">
    <property type="nucleotide sequence ID" value="XM_068507230.1"/>
</dbReference>
<dbReference type="AlphaFoldDB" id="A0A1J4JZ98"/>
<accession>A0A1J4JZ98</accession>
<feature type="domain" description="Myb-like" evidence="4">
    <location>
        <begin position="20"/>
        <end position="71"/>
    </location>
</feature>
<keyword evidence="7" id="KW-1185">Reference proteome</keyword>
<dbReference type="GO" id="GO:0005634">
    <property type="term" value="C:nucleus"/>
    <property type="evidence" value="ECO:0007669"/>
    <property type="project" value="TreeGrafter"/>
</dbReference>
<feature type="region of interest" description="Disordered" evidence="3">
    <location>
        <begin position="1"/>
        <end position="25"/>
    </location>
</feature>
<keyword evidence="1" id="KW-0677">Repeat</keyword>
<gene>
    <name evidence="6" type="ORF">TRFO_30236</name>
</gene>
<dbReference type="InterPro" id="IPR050560">
    <property type="entry name" value="MYB_TF"/>
</dbReference>
<dbReference type="Pfam" id="PF13921">
    <property type="entry name" value="Myb_DNA-bind_6"/>
    <property type="match status" value="1"/>
</dbReference>
<feature type="domain" description="HTH myb-type" evidence="5">
    <location>
        <begin position="20"/>
        <end position="75"/>
    </location>
</feature>
<evidence type="ECO:0000259" key="5">
    <source>
        <dbReference type="PROSITE" id="PS51294"/>
    </source>
</evidence>
<dbReference type="VEuPathDB" id="TrichDB:TRFO_30236"/>
<feature type="compositionally biased region" description="Low complexity" evidence="3">
    <location>
        <begin position="164"/>
        <end position="173"/>
    </location>
</feature>
<dbReference type="GO" id="GO:0000981">
    <property type="term" value="F:DNA-binding transcription factor activity, RNA polymerase II-specific"/>
    <property type="evidence" value="ECO:0007669"/>
    <property type="project" value="TreeGrafter"/>
</dbReference>
<evidence type="ECO:0000259" key="4">
    <source>
        <dbReference type="PROSITE" id="PS50090"/>
    </source>
</evidence>
<dbReference type="FunFam" id="1.10.10.60:FF:000010">
    <property type="entry name" value="Transcriptional activator Myb isoform A"/>
    <property type="match status" value="1"/>
</dbReference>
<dbReference type="EMBL" id="MLAK01000861">
    <property type="protein sequence ID" value="OHT02573.1"/>
    <property type="molecule type" value="Genomic_DNA"/>
</dbReference>
<feature type="domain" description="Myb-like" evidence="4">
    <location>
        <begin position="72"/>
        <end position="122"/>
    </location>
</feature>
<organism evidence="6 7">
    <name type="scientific">Tritrichomonas foetus</name>
    <dbReference type="NCBI Taxonomy" id="1144522"/>
    <lineage>
        <taxon>Eukaryota</taxon>
        <taxon>Metamonada</taxon>
        <taxon>Parabasalia</taxon>
        <taxon>Tritrichomonadida</taxon>
        <taxon>Tritrichomonadidae</taxon>
        <taxon>Tritrichomonas</taxon>
    </lineage>
</organism>
<feature type="domain" description="HTH myb-type" evidence="5">
    <location>
        <begin position="79"/>
        <end position="126"/>
    </location>
</feature>
<dbReference type="PANTHER" id="PTHR45614">
    <property type="entry name" value="MYB PROTEIN-RELATED"/>
    <property type="match status" value="1"/>
</dbReference>
<dbReference type="PROSITE" id="PS50090">
    <property type="entry name" value="MYB_LIKE"/>
    <property type="match status" value="2"/>
</dbReference>
<dbReference type="InterPro" id="IPR001005">
    <property type="entry name" value="SANT/Myb"/>
</dbReference>
<name>A0A1J4JZ98_9EUKA</name>